<dbReference type="InterPro" id="IPR050768">
    <property type="entry name" value="UPF0353/GerABKA_families"/>
</dbReference>
<dbReference type="Proteomes" id="UP000198956">
    <property type="component" value="Unassembled WGS sequence"/>
</dbReference>
<dbReference type="AlphaFoldDB" id="A0A1G8A738"/>
<feature type="transmembrane region" description="Helical" evidence="4">
    <location>
        <begin position="423"/>
        <end position="443"/>
    </location>
</feature>
<feature type="transmembrane region" description="Helical" evidence="4">
    <location>
        <begin position="325"/>
        <end position="347"/>
    </location>
</feature>
<protein>
    <submittedName>
        <fullName evidence="5">Spore germination protein KA</fullName>
    </submittedName>
</protein>
<keyword evidence="2 4" id="KW-0472">Membrane</keyword>
<organism evidence="5 6">
    <name type="scientific">Aneurinibacillus thermoaerophilus</name>
    <dbReference type="NCBI Taxonomy" id="143495"/>
    <lineage>
        <taxon>Bacteria</taxon>
        <taxon>Bacillati</taxon>
        <taxon>Bacillota</taxon>
        <taxon>Bacilli</taxon>
        <taxon>Bacillales</taxon>
        <taxon>Paenibacillaceae</taxon>
        <taxon>Aneurinibacillus group</taxon>
        <taxon>Aneurinibacillus</taxon>
    </lineage>
</organism>
<dbReference type="InterPro" id="IPR004995">
    <property type="entry name" value="Spore_Ger"/>
</dbReference>
<dbReference type="PIRSF" id="PIRSF005690">
    <property type="entry name" value="GerBA"/>
    <property type="match status" value="1"/>
</dbReference>
<reference evidence="5 6" key="1">
    <citation type="submission" date="2016-10" db="EMBL/GenBank/DDBJ databases">
        <authorList>
            <person name="de Groot N.N."/>
        </authorList>
    </citation>
    <scope>NUCLEOTIDE SEQUENCE [LARGE SCALE GENOMIC DNA]</scope>
    <source>
        <strain evidence="5 6">L 420-91</strain>
    </source>
</reference>
<dbReference type="GO" id="GO:0009847">
    <property type="term" value="P:spore germination"/>
    <property type="evidence" value="ECO:0007669"/>
    <property type="project" value="InterPro"/>
</dbReference>
<dbReference type="PANTHER" id="PTHR22550:SF5">
    <property type="entry name" value="LEUCINE ZIPPER PROTEIN 4"/>
    <property type="match status" value="1"/>
</dbReference>
<dbReference type="RefSeq" id="WP_091260466.1">
    <property type="nucleotide sequence ID" value="NZ_JARLVZ010000047.1"/>
</dbReference>
<keyword evidence="4" id="KW-1133">Transmembrane helix</keyword>
<keyword evidence="4" id="KW-0812">Transmembrane</keyword>
<feature type="region of interest" description="Disordered" evidence="3">
    <location>
        <begin position="517"/>
        <end position="541"/>
    </location>
</feature>
<dbReference type="Pfam" id="PF03323">
    <property type="entry name" value="GerA"/>
    <property type="match status" value="1"/>
</dbReference>
<evidence type="ECO:0000256" key="3">
    <source>
        <dbReference type="SAM" id="MobiDB-lite"/>
    </source>
</evidence>
<dbReference type="EMBL" id="FNDE01000014">
    <property type="protein sequence ID" value="SDH16200.1"/>
    <property type="molecule type" value="Genomic_DNA"/>
</dbReference>
<gene>
    <name evidence="5" type="ORF">SAMN04489735_101422</name>
</gene>
<accession>A0A1G8A738</accession>
<dbReference type="GO" id="GO:0016020">
    <property type="term" value="C:membrane"/>
    <property type="evidence" value="ECO:0007669"/>
    <property type="project" value="InterPro"/>
</dbReference>
<evidence type="ECO:0000256" key="2">
    <source>
        <dbReference type="ARBA" id="ARBA00023136"/>
    </source>
</evidence>
<sequence>MKMSQLWRKKARKSKQWLSQEKAAISSIPLQPLHTSLEKNVQDITEQLGQNTDFTSHHLICAGRRVALFFFQSLVDIQHLSEYVILPLQERWDKDASEKGLLLSEEKAKHELLQIIQRQIVATTETQRIMDWQAAIQQMLDGKALLIVDGEATGLAVGVERVEKRNIANPDTEQSVIGPKESFIEDLDTNITLIRQRLRDPKLTIEVINITKRGKHKVCIFYLEDVANPSIIEEVKRRLFAIDTDIIQGQMHLQELIEDNSFSLFPELRPTERPDVVCSYLLEGNVVVMTGNSSHALILPITFFQLLDTVDDYYSSWQYATLIRFVRMLALLFSIVIPGLYLSLTAFNPELIPTRLVISMDAARTKVALPILMEIFVMEIMIEILREAGVKLPKPIGQAVSIIGGLVIGEAVVSANLVSPVTIVIIALTTISSFAAPVYLLGITYRILRFFVLFCSSILGLYGLILGLFFIHAHTARLVSFGVPYLAPLSPLRIADWKDTLVRFPFKKLTKRPSFLNPLQRSKSKPLPMISRKQHKKENKR</sequence>
<name>A0A1G8A738_ANETH</name>
<evidence type="ECO:0000256" key="4">
    <source>
        <dbReference type="SAM" id="Phobius"/>
    </source>
</evidence>
<dbReference type="PANTHER" id="PTHR22550">
    <property type="entry name" value="SPORE GERMINATION PROTEIN"/>
    <property type="match status" value="1"/>
</dbReference>
<evidence type="ECO:0000313" key="5">
    <source>
        <dbReference type="EMBL" id="SDH16200.1"/>
    </source>
</evidence>
<dbReference type="OrthoDB" id="2478753at2"/>
<feature type="compositionally biased region" description="Basic residues" evidence="3">
    <location>
        <begin position="532"/>
        <end position="541"/>
    </location>
</feature>
<feature type="transmembrane region" description="Helical" evidence="4">
    <location>
        <begin position="450"/>
        <end position="471"/>
    </location>
</feature>
<comment type="similarity">
    <text evidence="1">Belongs to the GerABKA family.</text>
</comment>
<evidence type="ECO:0000313" key="6">
    <source>
        <dbReference type="Proteomes" id="UP000198956"/>
    </source>
</evidence>
<evidence type="ECO:0000256" key="1">
    <source>
        <dbReference type="ARBA" id="ARBA00005278"/>
    </source>
</evidence>
<proteinExistence type="inferred from homology"/>